<dbReference type="Gene3D" id="1.20.1250.40">
    <property type="match status" value="1"/>
</dbReference>
<dbReference type="InterPro" id="IPR005574">
    <property type="entry name" value="Rpb4/RPC9"/>
</dbReference>
<dbReference type="AlphaFoldDB" id="A0AAD5XIT9"/>
<comment type="subcellular location">
    <subcellularLocation>
        <location evidence="1">Nucleus</location>
    </subcellularLocation>
</comment>
<dbReference type="GO" id="GO:0000166">
    <property type="term" value="F:nucleotide binding"/>
    <property type="evidence" value="ECO:0007669"/>
    <property type="project" value="InterPro"/>
</dbReference>
<feature type="domain" description="RNA polymerase Rpb4/RPC9 core" evidence="8">
    <location>
        <begin position="1"/>
        <end position="132"/>
    </location>
</feature>
<evidence type="ECO:0000256" key="4">
    <source>
        <dbReference type="ARBA" id="ARBA00022478"/>
    </source>
</evidence>
<dbReference type="GO" id="GO:0005666">
    <property type="term" value="C:RNA polymerase III complex"/>
    <property type="evidence" value="ECO:0007669"/>
    <property type="project" value="InterPro"/>
</dbReference>
<name>A0AAD5XIT9_9FUNG</name>
<accession>A0AAD5XIT9</accession>
<evidence type="ECO:0000313" key="9">
    <source>
        <dbReference type="EMBL" id="KAJ3170407.1"/>
    </source>
</evidence>
<keyword evidence="10" id="KW-1185">Reference proteome</keyword>
<reference evidence="9" key="1">
    <citation type="submission" date="2020-05" db="EMBL/GenBank/DDBJ databases">
        <title>Phylogenomic resolution of chytrid fungi.</title>
        <authorList>
            <person name="Stajich J.E."/>
            <person name="Amses K."/>
            <person name="Simmons R."/>
            <person name="Seto K."/>
            <person name="Myers J."/>
            <person name="Bonds A."/>
            <person name="Quandt C.A."/>
            <person name="Barry K."/>
            <person name="Liu P."/>
            <person name="Grigoriev I."/>
            <person name="Longcore J.E."/>
            <person name="James T.Y."/>
        </authorList>
    </citation>
    <scope>NUCLEOTIDE SEQUENCE</scope>
    <source>
        <strain evidence="9">JEL0379</strain>
    </source>
</reference>
<feature type="region of interest" description="Disordered" evidence="7">
    <location>
        <begin position="130"/>
        <end position="156"/>
    </location>
</feature>
<dbReference type="Proteomes" id="UP001212152">
    <property type="component" value="Unassembled WGS sequence"/>
</dbReference>
<dbReference type="GO" id="GO:0006384">
    <property type="term" value="P:transcription initiation at RNA polymerase III promoter"/>
    <property type="evidence" value="ECO:0007669"/>
    <property type="project" value="InterPro"/>
</dbReference>
<evidence type="ECO:0000256" key="2">
    <source>
        <dbReference type="ARBA" id="ARBA00006898"/>
    </source>
</evidence>
<feature type="compositionally biased region" description="Acidic residues" evidence="7">
    <location>
        <begin position="136"/>
        <end position="156"/>
    </location>
</feature>
<evidence type="ECO:0000256" key="7">
    <source>
        <dbReference type="SAM" id="MobiDB-lite"/>
    </source>
</evidence>
<dbReference type="InterPro" id="IPR038324">
    <property type="entry name" value="Rpb4/RPC9_sf"/>
</dbReference>
<dbReference type="InterPro" id="IPR038846">
    <property type="entry name" value="RPC9"/>
</dbReference>
<dbReference type="PANTHER" id="PTHR15561:SF0">
    <property type="entry name" value="DNA-DIRECTED RNA POLYMERASE III SUBUNIT RPC9"/>
    <property type="match status" value="1"/>
</dbReference>
<dbReference type="SMART" id="SM00657">
    <property type="entry name" value="RPOL4c"/>
    <property type="match status" value="1"/>
</dbReference>
<comment type="caution">
    <text evidence="9">The sequence shown here is derived from an EMBL/GenBank/DDBJ whole genome shotgun (WGS) entry which is preliminary data.</text>
</comment>
<dbReference type="Pfam" id="PF03874">
    <property type="entry name" value="RNA_pol_Rpb4"/>
    <property type="match status" value="1"/>
</dbReference>
<organism evidence="9 10">
    <name type="scientific">Geranomyces variabilis</name>
    <dbReference type="NCBI Taxonomy" id="109894"/>
    <lineage>
        <taxon>Eukaryota</taxon>
        <taxon>Fungi</taxon>
        <taxon>Fungi incertae sedis</taxon>
        <taxon>Chytridiomycota</taxon>
        <taxon>Chytridiomycota incertae sedis</taxon>
        <taxon>Chytridiomycetes</taxon>
        <taxon>Spizellomycetales</taxon>
        <taxon>Powellomycetaceae</taxon>
        <taxon>Geranomyces</taxon>
    </lineage>
</organism>
<dbReference type="InterPro" id="IPR010997">
    <property type="entry name" value="HRDC-like_sf"/>
</dbReference>
<evidence type="ECO:0000256" key="3">
    <source>
        <dbReference type="ARBA" id="ARBA00016672"/>
    </source>
</evidence>
<dbReference type="InterPro" id="IPR006590">
    <property type="entry name" value="RNA_pol_Rpb4/RPC9_core"/>
</dbReference>
<dbReference type="PANTHER" id="PTHR15561">
    <property type="entry name" value="CALCITONIN GENE-RELATED PEPTIDE-RECEPTOR COMPONENT PROTEIN"/>
    <property type="match status" value="1"/>
</dbReference>
<evidence type="ECO:0000256" key="1">
    <source>
        <dbReference type="ARBA" id="ARBA00004123"/>
    </source>
</evidence>
<evidence type="ECO:0000259" key="8">
    <source>
        <dbReference type="SMART" id="SM00657"/>
    </source>
</evidence>
<evidence type="ECO:0000256" key="5">
    <source>
        <dbReference type="ARBA" id="ARBA00023163"/>
    </source>
</evidence>
<gene>
    <name evidence="9" type="ORF">HDU87_008801</name>
</gene>
<evidence type="ECO:0000256" key="6">
    <source>
        <dbReference type="ARBA" id="ARBA00023242"/>
    </source>
</evidence>
<dbReference type="EMBL" id="JADGJQ010000097">
    <property type="protein sequence ID" value="KAJ3170407.1"/>
    <property type="molecule type" value="Genomic_DNA"/>
</dbReference>
<sequence>MEVVELRAAHLSNAEVLSFLSDLQADRAVNPPVVNPGVPPDVNLRDLYAIEDEVVTHLRTTPCAEQDEECIKAFMAALRKYDLTKGEKLMLLNLRPKSVAELNPMVEDLDSRMKEEAQLALVQLVTEMLPYTPPEGEGDEGGDQQTEEAGDPIDTA</sequence>
<protein>
    <recommendedName>
        <fullName evidence="3">DNA-directed RNA polymerase III subunit RPC9</fullName>
    </recommendedName>
</protein>
<dbReference type="SUPFAM" id="SSF47819">
    <property type="entry name" value="HRDC-like"/>
    <property type="match status" value="1"/>
</dbReference>
<keyword evidence="4" id="KW-0240">DNA-directed RNA polymerase</keyword>
<evidence type="ECO:0000313" key="10">
    <source>
        <dbReference type="Proteomes" id="UP001212152"/>
    </source>
</evidence>
<proteinExistence type="inferred from homology"/>
<keyword evidence="6" id="KW-0539">Nucleus</keyword>
<keyword evidence="5" id="KW-0804">Transcription</keyword>
<comment type="similarity">
    <text evidence="2">Belongs to the eukaryotic RPC9 RNA polymerase subunit family.</text>
</comment>